<organism evidence="2 3">
    <name type="scientific">Sebaldella termitidis (strain ATCC 33386 / NCTC 11300)</name>
    <dbReference type="NCBI Taxonomy" id="526218"/>
    <lineage>
        <taxon>Bacteria</taxon>
        <taxon>Fusobacteriati</taxon>
        <taxon>Fusobacteriota</taxon>
        <taxon>Fusobacteriia</taxon>
        <taxon>Fusobacteriales</taxon>
        <taxon>Leptotrichiaceae</taxon>
        <taxon>Sebaldella</taxon>
    </lineage>
</organism>
<evidence type="ECO:0000313" key="3">
    <source>
        <dbReference type="Proteomes" id="UP000000845"/>
    </source>
</evidence>
<evidence type="ECO:0000313" key="2">
    <source>
        <dbReference type="EMBL" id="ACZ07634.1"/>
    </source>
</evidence>
<feature type="domain" description="VWFA" evidence="1">
    <location>
        <begin position="39"/>
        <end position="186"/>
    </location>
</feature>
<dbReference type="AlphaFoldDB" id="D1AQ56"/>
<reference evidence="2 3" key="2">
    <citation type="journal article" date="2010" name="Stand. Genomic Sci.">
        <title>Complete genome sequence of Sebaldella termitidis type strain (NCTC 11300).</title>
        <authorList>
            <person name="Harmon-Smith M."/>
            <person name="Celia L."/>
            <person name="Chertkov O."/>
            <person name="Lapidus A."/>
            <person name="Copeland A."/>
            <person name="Glavina Del Rio T."/>
            <person name="Nolan M."/>
            <person name="Lucas S."/>
            <person name="Tice H."/>
            <person name="Cheng J.F."/>
            <person name="Han C."/>
            <person name="Detter J.C."/>
            <person name="Bruce D."/>
            <person name="Goodwin L."/>
            <person name="Pitluck S."/>
            <person name="Pati A."/>
            <person name="Liolios K."/>
            <person name="Ivanova N."/>
            <person name="Mavromatis K."/>
            <person name="Mikhailova N."/>
            <person name="Chen A."/>
            <person name="Palaniappan K."/>
            <person name="Land M."/>
            <person name="Hauser L."/>
            <person name="Chang Y.J."/>
            <person name="Jeffries C.D."/>
            <person name="Brettin T."/>
            <person name="Goker M."/>
            <person name="Beck B."/>
            <person name="Bristow J."/>
            <person name="Eisen J.A."/>
            <person name="Markowitz V."/>
            <person name="Hugenholtz P."/>
            <person name="Kyrpides N.C."/>
            <person name="Klenk H.P."/>
            <person name="Chen F."/>
        </authorList>
    </citation>
    <scope>NUCLEOTIDE SEQUENCE [LARGE SCALE GENOMIC DNA]</scope>
    <source>
        <strain evidence="3">ATCC 33386 / NCTC 11300</strain>
    </source>
</reference>
<dbReference type="SUPFAM" id="SSF53300">
    <property type="entry name" value="vWA-like"/>
    <property type="match status" value="1"/>
</dbReference>
<dbReference type="STRING" id="526218.Sterm_0762"/>
<evidence type="ECO:0000259" key="1">
    <source>
        <dbReference type="Pfam" id="PF00092"/>
    </source>
</evidence>
<dbReference type="InterPro" id="IPR036465">
    <property type="entry name" value="vWFA_dom_sf"/>
</dbReference>
<accession>D1AQ56</accession>
<dbReference type="RefSeq" id="WP_012860230.1">
    <property type="nucleotide sequence ID" value="NC_013517.1"/>
</dbReference>
<dbReference type="HOGENOM" id="CLU_080398_1_0_0"/>
<sequence length="233" mass="25869">MKKLSILAGVLFLFVFSLLFSRSVTVKPVTVKDSLPVELVFVMDRSGSMSGFEADTIGGYNTVLKEQGKGSNVIVTTVLFSHEYKVLFDGIKPEKAELNTDNYTVGGNTAMLDAIGKTINDIKAREKKLGKRKVIFVITTDGMENASKEYTYATVSKMIDEQQKKNGWTFMFLGANIDASKEAERLKIPVKQSATYIQSTTGNDKMYRSLNENISNVQSGKEVDFSELEKNPE</sequence>
<dbReference type="eggNOG" id="COG2304">
    <property type="taxonomic scope" value="Bacteria"/>
</dbReference>
<dbReference type="KEGG" id="str:Sterm_0762"/>
<dbReference type="Proteomes" id="UP000000845">
    <property type="component" value="Chromosome"/>
</dbReference>
<proteinExistence type="predicted"/>
<dbReference type="Pfam" id="PF00092">
    <property type="entry name" value="VWA"/>
    <property type="match status" value="1"/>
</dbReference>
<keyword evidence="3" id="KW-1185">Reference proteome</keyword>
<dbReference type="EMBL" id="CP001739">
    <property type="protein sequence ID" value="ACZ07634.1"/>
    <property type="molecule type" value="Genomic_DNA"/>
</dbReference>
<dbReference type="InterPro" id="IPR002035">
    <property type="entry name" value="VWF_A"/>
</dbReference>
<reference evidence="3" key="1">
    <citation type="submission" date="2009-09" db="EMBL/GenBank/DDBJ databases">
        <title>The complete chromosome of Sebaldella termitidis ATCC 33386.</title>
        <authorList>
            <consortium name="US DOE Joint Genome Institute (JGI-PGF)"/>
            <person name="Lucas S."/>
            <person name="Copeland A."/>
            <person name="Lapidus A."/>
            <person name="Glavina del Rio T."/>
            <person name="Dalin E."/>
            <person name="Tice H."/>
            <person name="Bruce D."/>
            <person name="Goodwin L."/>
            <person name="Pitluck S."/>
            <person name="Kyrpides N."/>
            <person name="Mavromatis K."/>
            <person name="Ivanova N."/>
            <person name="Mikhailova N."/>
            <person name="Sims D."/>
            <person name="Meincke L."/>
            <person name="Brettin T."/>
            <person name="Detter J.C."/>
            <person name="Han C."/>
            <person name="Larimer F."/>
            <person name="Land M."/>
            <person name="Hauser L."/>
            <person name="Markowitz V."/>
            <person name="Cheng J.F."/>
            <person name="Hugenholtz P."/>
            <person name="Woyke T."/>
            <person name="Wu D."/>
            <person name="Eisen J.A."/>
        </authorList>
    </citation>
    <scope>NUCLEOTIDE SEQUENCE [LARGE SCALE GENOMIC DNA]</scope>
    <source>
        <strain evidence="3">ATCC 33386 / NCTC 11300</strain>
    </source>
</reference>
<protein>
    <submittedName>
        <fullName evidence="2">von Willebrand factor type A</fullName>
    </submittedName>
</protein>
<gene>
    <name evidence="2" type="ordered locus">Sterm_0762</name>
</gene>
<dbReference type="Gene3D" id="3.40.50.410">
    <property type="entry name" value="von Willebrand factor, type A domain"/>
    <property type="match status" value="1"/>
</dbReference>
<name>D1AQ56_SEBTE</name>
<dbReference type="CDD" id="cd00198">
    <property type="entry name" value="vWFA"/>
    <property type="match status" value="1"/>
</dbReference>